<evidence type="ECO:0000313" key="1">
    <source>
        <dbReference type="EMBL" id="SQB34476.1"/>
    </source>
</evidence>
<evidence type="ECO:0000313" key="2">
    <source>
        <dbReference type="Proteomes" id="UP000250223"/>
    </source>
</evidence>
<dbReference type="AlphaFoldDB" id="A0A2X2VZF0"/>
<reference evidence="1 2" key="1">
    <citation type="submission" date="2018-06" db="EMBL/GenBank/DDBJ databases">
        <authorList>
            <consortium name="Pathogen Informatics"/>
            <person name="Doyle S."/>
        </authorList>
    </citation>
    <scope>NUCLEOTIDE SEQUENCE [LARGE SCALE GENOMIC DNA]</scope>
    <source>
        <strain evidence="1 2">NCTC13028</strain>
    </source>
</reference>
<sequence length="71" mass="7706">MEPLHNALPRFPPVDVPETYDAAYAIAATNVNTTSGIKAVKITLHYTDASSEVMILVGMTLQFLEKNIGQS</sequence>
<dbReference type="RefSeq" id="WP_111921476.1">
    <property type="nucleotide sequence ID" value="NZ_UAWC01000010.1"/>
</dbReference>
<dbReference type="EMBL" id="UAWC01000010">
    <property type="protein sequence ID" value="SQB34476.1"/>
    <property type="molecule type" value="Genomic_DNA"/>
</dbReference>
<proteinExistence type="predicted"/>
<protein>
    <submittedName>
        <fullName evidence="1">Uncharacterized protein</fullName>
    </submittedName>
</protein>
<gene>
    <name evidence="1" type="ORF">NCTC13028_01388</name>
</gene>
<organism evidence="1 2">
    <name type="scientific">Clostridium cochlearium</name>
    <dbReference type="NCBI Taxonomy" id="1494"/>
    <lineage>
        <taxon>Bacteria</taxon>
        <taxon>Bacillati</taxon>
        <taxon>Bacillota</taxon>
        <taxon>Clostridia</taxon>
        <taxon>Eubacteriales</taxon>
        <taxon>Clostridiaceae</taxon>
        <taxon>Clostridium</taxon>
    </lineage>
</organism>
<dbReference type="Proteomes" id="UP000250223">
    <property type="component" value="Unassembled WGS sequence"/>
</dbReference>
<accession>A0A2X2VZF0</accession>
<name>A0A2X2VZF0_CLOCO</name>